<evidence type="ECO:0000256" key="1">
    <source>
        <dbReference type="SAM" id="MobiDB-lite"/>
    </source>
</evidence>
<evidence type="ECO:0000313" key="2">
    <source>
        <dbReference type="EMBL" id="ODN87373.1"/>
    </source>
</evidence>
<evidence type="ECO:0000313" key="3">
    <source>
        <dbReference type="Proteomes" id="UP000094819"/>
    </source>
</evidence>
<accession>A0A1E3IFJ8</accession>
<keyword evidence="3" id="KW-1185">Reference proteome</keyword>
<dbReference type="EMBL" id="AWGH01000028">
    <property type="protein sequence ID" value="ODN87373.1"/>
    <property type="molecule type" value="Genomic_DNA"/>
</dbReference>
<protein>
    <submittedName>
        <fullName evidence="2">Uncharacterized protein</fullName>
    </submittedName>
</protein>
<feature type="region of interest" description="Disordered" evidence="1">
    <location>
        <begin position="182"/>
        <end position="203"/>
    </location>
</feature>
<gene>
    <name evidence="2" type="ORF">L198_06997</name>
</gene>
<feature type="compositionally biased region" description="Basic and acidic residues" evidence="1">
    <location>
        <begin position="191"/>
        <end position="203"/>
    </location>
</feature>
<organism evidence="2 3">
    <name type="scientific">Cryptococcus wingfieldii CBS 7118</name>
    <dbReference type="NCBI Taxonomy" id="1295528"/>
    <lineage>
        <taxon>Eukaryota</taxon>
        <taxon>Fungi</taxon>
        <taxon>Dikarya</taxon>
        <taxon>Basidiomycota</taxon>
        <taxon>Agaricomycotina</taxon>
        <taxon>Tremellomycetes</taxon>
        <taxon>Tremellales</taxon>
        <taxon>Cryptococcaceae</taxon>
        <taxon>Cryptococcus</taxon>
    </lineage>
</organism>
<dbReference type="RefSeq" id="XP_019028933.1">
    <property type="nucleotide sequence ID" value="XM_019179015.1"/>
</dbReference>
<feature type="compositionally biased region" description="Polar residues" evidence="1">
    <location>
        <begin position="1"/>
        <end position="16"/>
    </location>
</feature>
<dbReference type="GeneID" id="30196208"/>
<dbReference type="AlphaFoldDB" id="A0A1E3IFJ8"/>
<dbReference type="OrthoDB" id="10430421at2759"/>
<proteinExistence type="predicted"/>
<comment type="caution">
    <text evidence="2">The sequence shown here is derived from an EMBL/GenBank/DDBJ whole genome shotgun (WGS) entry which is preliminary data.</text>
</comment>
<feature type="region of interest" description="Disordered" evidence="1">
    <location>
        <begin position="1"/>
        <end position="22"/>
    </location>
</feature>
<reference evidence="2 3" key="1">
    <citation type="submission" date="2016-06" db="EMBL/GenBank/DDBJ databases">
        <title>Evolution of pathogenesis and genome organization in the Tremellales.</title>
        <authorList>
            <person name="Cuomo C."/>
            <person name="Litvintseva A."/>
            <person name="Heitman J."/>
            <person name="Chen Y."/>
            <person name="Sun S."/>
            <person name="Springer D."/>
            <person name="Dromer F."/>
            <person name="Young S."/>
            <person name="Zeng Q."/>
            <person name="Chapman S."/>
            <person name="Gujja S."/>
            <person name="Saif S."/>
            <person name="Birren B."/>
        </authorList>
    </citation>
    <scope>NUCLEOTIDE SEQUENCE [LARGE SCALE GENOMIC DNA]</scope>
    <source>
        <strain evidence="2 3">CBS 7118</strain>
    </source>
</reference>
<name>A0A1E3IFJ8_9TREE</name>
<dbReference type="Proteomes" id="UP000094819">
    <property type="component" value="Unassembled WGS sequence"/>
</dbReference>
<sequence length="203" mass="22348">MSIDLSTFPPNSSHVGNPQDDPDALAMCYGPKHLDLTASKESVADWAGSGKILFQGDVVNVVTFKDGTSTVLCTDCGIASVGFGLQVEELEPEDRVSGMVTREDMETASIYKDYKKTFGETVSVQMGTITPEGDFSSFFRGNPEFVVDKKTMTDSVTVLNDYEEFLDSQEYDMSTVEKAREWAEEWDDDSPSEKGDRDKAPTS</sequence>